<dbReference type="OrthoDB" id="4240at2"/>
<dbReference type="PaxDb" id="584708-Apau_0036"/>
<dbReference type="HOGENOM" id="CLU_092818_0_0_0"/>
<protein>
    <submittedName>
        <fullName evidence="1">Uncharacterized protein</fullName>
    </submittedName>
</protein>
<gene>
    <name evidence="1" type="ORF">Apau_0036</name>
</gene>
<dbReference type="RefSeq" id="WP_006299614.1">
    <property type="nucleotide sequence ID" value="NZ_CM001022.1"/>
</dbReference>
<sequence length="246" mass="26883">MQKGNHPALLALALGVLCFLGGEAWAGPFQAGSKRELGLEAAAALRIELLAEKPHTGTEEALWRVLTTSKDLRVRVGAGLALVDRIFPGGDPALWGEVHGWWLPRRVPRSLGAADAAILTASLATALPDPAAPWLAYRILEPFFRSSDARYRFGRLAPQGLEELLRSLSARGVEPPEGWPEPFEVVGVLPLACPLEGTVPRERALMESMVFLDTKGRIADDARTYAWDRAEGRLHEVVEDERFPVP</sequence>
<dbReference type="STRING" id="584708.Apau_0036"/>
<dbReference type="EMBL" id="CM001022">
    <property type="protein sequence ID" value="EFQ22477.1"/>
    <property type="molecule type" value="Genomic_DNA"/>
</dbReference>
<accession>E3CVC0</accession>
<evidence type="ECO:0000313" key="1">
    <source>
        <dbReference type="EMBL" id="EFQ22477.1"/>
    </source>
</evidence>
<reference evidence="1 2" key="1">
    <citation type="journal article" date="2010" name="Stand. Genomic Sci.">
        <title>Non-contiguous finished genome sequence of Aminomonas paucivorans type strain (GLU-3).</title>
        <authorList>
            <person name="Pitluck S."/>
            <person name="Yasawong M."/>
            <person name="Held B."/>
            <person name="Lapidus A."/>
            <person name="Nolan M."/>
            <person name="Copeland A."/>
            <person name="Lucas S."/>
            <person name="Del Rio T.G."/>
            <person name="Tice H."/>
            <person name="Cheng J.F."/>
            <person name="Chertkov O."/>
            <person name="Goodwin L."/>
            <person name="Tapia R."/>
            <person name="Han C."/>
            <person name="Liolios K."/>
            <person name="Ivanova N."/>
            <person name="Mavromatis K."/>
            <person name="Ovchinnikova G."/>
            <person name="Pati A."/>
            <person name="Chen A."/>
            <person name="Palaniappan K."/>
            <person name="Land M."/>
            <person name="Hauser L."/>
            <person name="Chang Y.J."/>
            <person name="Jeffries C.D."/>
            <person name="Pukall R."/>
            <person name="Spring S."/>
            <person name="Rohde M."/>
            <person name="Sikorski J."/>
            <person name="Goker M."/>
            <person name="Woyke T."/>
            <person name="Bristow J."/>
            <person name="Eisen J.A."/>
            <person name="Markowitz V."/>
            <person name="Hugenholtz P."/>
            <person name="Kyrpides N.C."/>
            <person name="Klenk H.P."/>
        </authorList>
    </citation>
    <scope>NUCLEOTIDE SEQUENCE [LARGE SCALE GENOMIC DNA]</scope>
    <source>
        <strain evidence="1 2">DSM 12260</strain>
    </source>
</reference>
<name>E3CVC0_9BACT</name>
<keyword evidence="2" id="KW-1185">Reference proteome</keyword>
<organism evidence="1 2">
    <name type="scientific">Aminomonas paucivorans DSM 12260</name>
    <dbReference type="NCBI Taxonomy" id="584708"/>
    <lineage>
        <taxon>Bacteria</taxon>
        <taxon>Thermotogati</taxon>
        <taxon>Synergistota</taxon>
        <taxon>Synergistia</taxon>
        <taxon>Synergistales</taxon>
        <taxon>Synergistaceae</taxon>
        <taxon>Aminomonas</taxon>
    </lineage>
</organism>
<dbReference type="Proteomes" id="UP000005096">
    <property type="component" value="Chromosome"/>
</dbReference>
<dbReference type="eggNOG" id="ENOG50334A0">
    <property type="taxonomic scope" value="Bacteria"/>
</dbReference>
<dbReference type="AlphaFoldDB" id="E3CVC0"/>
<proteinExistence type="predicted"/>
<evidence type="ECO:0000313" key="2">
    <source>
        <dbReference type="Proteomes" id="UP000005096"/>
    </source>
</evidence>